<gene>
    <name evidence="2" type="ORF">HDF17_003266</name>
</gene>
<sequence>MSVVEVTVRVREYRKGDLEALVALDEVCFAPEFLFDRPSMRRFAETRNAVTVLAEVDEGSLAGFVIAHLERMVSGVRGYVITLDVAPEHRRAGLAGRLMQAAEDRVSAAGARSMDLHVFAENEAAIRFYEGRGYTRSGVRRGFYGLGLDGYLYRKLLHAEG</sequence>
<keyword evidence="2" id="KW-0687">Ribonucleoprotein</keyword>
<dbReference type="AlphaFoldDB" id="A0A7Y9PKT7"/>
<dbReference type="GO" id="GO:0016747">
    <property type="term" value="F:acyltransferase activity, transferring groups other than amino-acyl groups"/>
    <property type="evidence" value="ECO:0007669"/>
    <property type="project" value="InterPro"/>
</dbReference>
<keyword evidence="2" id="KW-0689">Ribosomal protein</keyword>
<dbReference type="RefSeq" id="WP_179492699.1">
    <property type="nucleotide sequence ID" value="NZ_JACCCW010000002.1"/>
</dbReference>
<dbReference type="EMBL" id="JACCCW010000002">
    <property type="protein sequence ID" value="NYF80946.1"/>
    <property type="molecule type" value="Genomic_DNA"/>
</dbReference>
<name>A0A7Y9PKT7_9BACT</name>
<reference evidence="2 3" key="1">
    <citation type="submission" date="2020-07" db="EMBL/GenBank/DDBJ databases">
        <title>Genomic Encyclopedia of Type Strains, Phase IV (KMG-V): Genome sequencing to study the core and pangenomes of soil and plant-associated prokaryotes.</title>
        <authorList>
            <person name="Whitman W."/>
        </authorList>
    </citation>
    <scope>NUCLEOTIDE SEQUENCE [LARGE SCALE GENOMIC DNA]</scope>
    <source>
        <strain evidence="2 3">X4EP2</strain>
    </source>
</reference>
<evidence type="ECO:0000313" key="2">
    <source>
        <dbReference type="EMBL" id="NYF80946.1"/>
    </source>
</evidence>
<dbReference type="Gene3D" id="3.40.630.30">
    <property type="match status" value="1"/>
</dbReference>
<dbReference type="GO" id="GO:0005840">
    <property type="term" value="C:ribosome"/>
    <property type="evidence" value="ECO:0007669"/>
    <property type="project" value="UniProtKB-KW"/>
</dbReference>
<organism evidence="2 3">
    <name type="scientific">Granulicella arctica</name>
    <dbReference type="NCBI Taxonomy" id="940613"/>
    <lineage>
        <taxon>Bacteria</taxon>
        <taxon>Pseudomonadati</taxon>
        <taxon>Acidobacteriota</taxon>
        <taxon>Terriglobia</taxon>
        <taxon>Terriglobales</taxon>
        <taxon>Acidobacteriaceae</taxon>
        <taxon>Granulicella</taxon>
    </lineage>
</organism>
<dbReference type="PROSITE" id="PS51186">
    <property type="entry name" value="GNAT"/>
    <property type="match status" value="1"/>
</dbReference>
<dbReference type="PANTHER" id="PTHR43072">
    <property type="entry name" value="N-ACETYLTRANSFERASE"/>
    <property type="match status" value="1"/>
</dbReference>
<dbReference type="SUPFAM" id="SSF55729">
    <property type="entry name" value="Acyl-CoA N-acyltransferases (Nat)"/>
    <property type="match status" value="1"/>
</dbReference>
<accession>A0A7Y9PKT7</accession>
<dbReference type="Proteomes" id="UP000589520">
    <property type="component" value="Unassembled WGS sequence"/>
</dbReference>
<dbReference type="PANTHER" id="PTHR43072:SF52">
    <property type="entry name" value="GCN5-RELATED N-ACETYLTRANSFERASE"/>
    <property type="match status" value="1"/>
</dbReference>
<dbReference type="InterPro" id="IPR000182">
    <property type="entry name" value="GNAT_dom"/>
</dbReference>
<evidence type="ECO:0000259" key="1">
    <source>
        <dbReference type="PROSITE" id="PS51186"/>
    </source>
</evidence>
<evidence type="ECO:0000313" key="3">
    <source>
        <dbReference type="Proteomes" id="UP000589520"/>
    </source>
</evidence>
<dbReference type="InterPro" id="IPR016181">
    <property type="entry name" value="Acyl_CoA_acyltransferase"/>
</dbReference>
<proteinExistence type="predicted"/>
<dbReference type="Pfam" id="PF00583">
    <property type="entry name" value="Acetyltransf_1"/>
    <property type="match status" value="1"/>
</dbReference>
<comment type="caution">
    <text evidence="2">The sequence shown here is derived from an EMBL/GenBank/DDBJ whole genome shotgun (WGS) entry which is preliminary data.</text>
</comment>
<dbReference type="CDD" id="cd04301">
    <property type="entry name" value="NAT_SF"/>
    <property type="match status" value="1"/>
</dbReference>
<keyword evidence="3" id="KW-1185">Reference proteome</keyword>
<feature type="domain" description="N-acetyltransferase" evidence="1">
    <location>
        <begin position="8"/>
        <end position="158"/>
    </location>
</feature>
<protein>
    <submittedName>
        <fullName evidence="2">Ribosomal protein S18 acetylase RimI-like enzyme</fullName>
    </submittedName>
</protein>